<dbReference type="Pfam" id="PF13399">
    <property type="entry name" value="LytR_C"/>
    <property type="match status" value="1"/>
</dbReference>
<dbReference type="AlphaFoldDB" id="W5WK31"/>
<dbReference type="NCBIfam" id="TIGR00350">
    <property type="entry name" value="lytR_cpsA_psr"/>
    <property type="match status" value="1"/>
</dbReference>
<dbReference type="EMBL" id="CP007155">
    <property type="protein sequence ID" value="AHI01106.1"/>
    <property type="molecule type" value="Genomic_DNA"/>
</dbReference>
<evidence type="ECO:0008006" key="8">
    <source>
        <dbReference type="Google" id="ProtNLM"/>
    </source>
</evidence>
<comment type="similarity">
    <text evidence="1">Belongs to the LytR/CpsA/Psr (LCP) family.</text>
</comment>
<dbReference type="PANTHER" id="PTHR33392">
    <property type="entry name" value="POLYISOPRENYL-TEICHOIC ACID--PEPTIDOGLYCAN TEICHOIC ACID TRANSFERASE TAGU"/>
    <property type="match status" value="1"/>
</dbReference>
<feature type="domain" description="LytR/CpsA/Psr regulator C-terminal" evidence="5">
    <location>
        <begin position="477"/>
        <end position="564"/>
    </location>
</feature>
<feature type="domain" description="Cell envelope-related transcriptional attenuator" evidence="4">
    <location>
        <begin position="199"/>
        <end position="370"/>
    </location>
</feature>
<feature type="compositionally biased region" description="Pro residues" evidence="2">
    <location>
        <begin position="1"/>
        <end position="11"/>
    </location>
</feature>
<keyword evidence="3" id="KW-0472">Membrane</keyword>
<dbReference type="STRING" id="1449976.KALB_7748"/>
<gene>
    <name evidence="6" type="ORF">KALB_7748</name>
</gene>
<evidence type="ECO:0000259" key="4">
    <source>
        <dbReference type="Pfam" id="PF03816"/>
    </source>
</evidence>
<keyword evidence="3" id="KW-0812">Transmembrane</keyword>
<name>W5WK31_9PSEU</name>
<dbReference type="InterPro" id="IPR027381">
    <property type="entry name" value="LytR/CpsA/Psr_C"/>
</dbReference>
<feature type="compositionally biased region" description="Low complexity" evidence="2">
    <location>
        <begin position="28"/>
        <end position="41"/>
    </location>
</feature>
<feature type="compositionally biased region" description="Polar residues" evidence="2">
    <location>
        <begin position="454"/>
        <end position="472"/>
    </location>
</feature>
<evidence type="ECO:0000256" key="2">
    <source>
        <dbReference type="SAM" id="MobiDB-lite"/>
    </source>
</evidence>
<evidence type="ECO:0000256" key="1">
    <source>
        <dbReference type="ARBA" id="ARBA00006068"/>
    </source>
</evidence>
<feature type="transmembrane region" description="Helical" evidence="3">
    <location>
        <begin position="114"/>
        <end position="135"/>
    </location>
</feature>
<dbReference type="Gene3D" id="3.40.630.190">
    <property type="entry name" value="LCP protein"/>
    <property type="match status" value="1"/>
</dbReference>
<feature type="region of interest" description="Disordered" evidence="2">
    <location>
        <begin position="453"/>
        <end position="476"/>
    </location>
</feature>
<reference evidence="6 7" key="1">
    <citation type="journal article" date="2014" name="BMC Genomics">
        <title>Complete genome sequence of producer of the glycopeptide antibiotic Aculeximycin Kutzneria albida DSM 43870T, a representative of minor genus of Pseudonocardiaceae.</title>
        <authorList>
            <person name="Rebets Y."/>
            <person name="Tokovenko B."/>
            <person name="Lushchyk I."/>
            <person name="Ruckert C."/>
            <person name="Zaburannyi N."/>
            <person name="Bechthold A."/>
            <person name="Kalinowski J."/>
            <person name="Luzhetskyy A."/>
        </authorList>
    </citation>
    <scope>NUCLEOTIDE SEQUENCE [LARGE SCALE GENOMIC DNA]</scope>
    <source>
        <strain evidence="6">DSM 43870</strain>
    </source>
</reference>
<dbReference type="InterPro" id="IPR004474">
    <property type="entry name" value="LytR_CpsA_psr"/>
</dbReference>
<feature type="compositionally biased region" description="Pro residues" evidence="2">
    <location>
        <begin position="18"/>
        <end position="27"/>
    </location>
</feature>
<dbReference type="PATRIC" id="fig|1449976.3.peg.7781"/>
<proteinExistence type="inferred from homology"/>
<keyword evidence="7" id="KW-1185">Reference proteome</keyword>
<organism evidence="6 7">
    <name type="scientific">Kutzneria albida DSM 43870</name>
    <dbReference type="NCBI Taxonomy" id="1449976"/>
    <lineage>
        <taxon>Bacteria</taxon>
        <taxon>Bacillati</taxon>
        <taxon>Actinomycetota</taxon>
        <taxon>Actinomycetes</taxon>
        <taxon>Pseudonocardiales</taxon>
        <taxon>Pseudonocardiaceae</taxon>
        <taxon>Kutzneria</taxon>
    </lineage>
</organism>
<evidence type="ECO:0000259" key="5">
    <source>
        <dbReference type="Pfam" id="PF13399"/>
    </source>
</evidence>
<dbReference type="HOGENOM" id="CLU_016455_4_0_11"/>
<feature type="compositionally biased region" description="Pro residues" evidence="2">
    <location>
        <begin position="42"/>
        <end position="58"/>
    </location>
</feature>
<dbReference type="Proteomes" id="UP000019225">
    <property type="component" value="Chromosome"/>
</dbReference>
<evidence type="ECO:0000313" key="7">
    <source>
        <dbReference type="Proteomes" id="UP000019225"/>
    </source>
</evidence>
<feature type="compositionally biased region" description="Low complexity" evidence="2">
    <location>
        <begin position="76"/>
        <end position="95"/>
    </location>
</feature>
<dbReference type="eggNOG" id="COG1316">
    <property type="taxonomic scope" value="Bacteria"/>
</dbReference>
<accession>W5WK31</accession>
<dbReference type="PANTHER" id="PTHR33392:SF6">
    <property type="entry name" value="POLYISOPRENYL-TEICHOIC ACID--PEPTIDOGLYCAN TEICHOIC ACID TRANSFERASE TAGU"/>
    <property type="match status" value="1"/>
</dbReference>
<dbReference type="InterPro" id="IPR050922">
    <property type="entry name" value="LytR/CpsA/Psr_CW_biosynth"/>
</dbReference>
<dbReference type="KEGG" id="kal:KALB_7748"/>
<protein>
    <recommendedName>
        <fullName evidence="8">Cell envelope-related transcriptional attenuator domain-containing protein</fullName>
    </recommendedName>
</protein>
<evidence type="ECO:0000313" key="6">
    <source>
        <dbReference type="EMBL" id="AHI01106.1"/>
    </source>
</evidence>
<evidence type="ECO:0000256" key="3">
    <source>
        <dbReference type="SAM" id="Phobius"/>
    </source>
</evidence>
<sequence>MENPPRRPGPPSGGAGRPVPPRRPNPQNPGAQNPAVPGRQPGQPPRRPQPPRSQPPGEPGAGQQRKPVPPPPKPVAKPTEAARAAAPDQPAAKPKSGPRRPVAKGANGSVGRKAGMVALAFASTVVLLLTGYGYATLDSLLSGLATDDVIKNGGEEKPADGAVDILLVGLDSRTDAHGDPLPRDVLNQLNAGGDDGELNTDTLILVHVPNDTSKPASLLSIPRDSYVDIPGGYGKHKINSAYARAMNDEMGNLQKQGGMDQKTMQQKAQSAGRKELIDTISKLTGATIDHYAEINLYGFSEITKAVGGVEVCLKAPAKDSFSGANFPAGKQSIQGVDALKFVRQRHGLPNGDLDRIKRQQVFMAGLAKTVLSAGTLTNPSKLSDLIGAIKNAVLLDAKWDLLGFAQQLKGMTGGGLHFQTIPTGRPDLETNEDGQAVEVIPSEVQAFVRKLTGDTPSSTSSAGQPSGTSATGGANADVTVEVRNANGTPGLADRVLNALAAKGFSKGNTDNSPKRAKSVIRYPSGGADNAKRVSEALGGGYTLEQDDANGIASGHVRIFLSTAYDGPGAQGFTGPQQYQLAPPATSSSAPAGDDGAITADGITCIN</sequence>
<feature type="region of interest" description="Disordered" evidence="2">
    <location>
        <begin position="1"/>
        <end position="109"/>
    </location>
</feature>
<dbReference type="Gene3D" id="3.30.70.2390">
    <property type="match status" value="1"/>
</dbReference>
<dbReference type="Pfam" id="PF03816">
    <property type="entry name" value="LytR_cpsA_psr"/>
    <property type="match status" value="1"/>
</dbReference>
<keyword evidence="3" id="KW-1133">Transmembrane helix</keyword>